<organism evidence="4 5">
    <name type="scientific">Lentibacillus amyloliquefaciens</name>
    <dbReference type="NCBI Taxonomy" id="1472767"/>
    <lineage>
        <taxon>Bacteria</taxon>
        <taxon>Bacillati</taxon>
        <taxon>Bacillota</taxon>
        <taxon>Bacilli</taxon>
        <taxon>Bacillales</taxon>
        <taxon>Bacillaceae</taxon>
        <taxon>Lentibacillus</taxon>
    </lineage>
</organism>
<feature type="domain" description="Carbohydrate kinase PfkB" evidence="3">
    <location>
        <begin position="58"/>
        <end position="327"/>
    </location>
</feature>
<name>A0A0U4GAA2_9BACI</name>
<accession>A0A0U4GAA2</accession>
<protein>
    <submittedName>
        <fullName evidence="4">Carbohydrate kinase</fullName>
    </submittedName>
</protein>
<dbReference type="InterPro" id="IPR011611">
    <property type="entry name" value="PfkB_dom"/>
</dbReference>
<dbReference type="GO" id="GO:0016798">
    <property type="term" value="F:hydrolase activity, acting on glycosyl bonds"/>
    <property type="evidence" value="ECO:0007669"/>
    <property type="project" value="TreeGrafter"/>
</dbReference>
<dbReference type="GO" id="GO:0016301">
    <property type="term" value="F:kinase activity"/>
    <property type="evidence" value="ECO:0007669"/>
    <property type="project" value="UniProtKB-KW"/>
</dbReference>
<dbReference type="GO" id="GO:0004730">
    <property type="term" value="F:pseudouridylate synthase activity"/>
    <property type="evidence" value="ECO:0007669"/>
    <property type="project" value="TreeGrafter"/>
</dbReference>
<dbReference type="InterPro" id="IPR036390">
    <property type="entry name" value="WH_DNA-bd_sf"/>
</dbReference>
<keyword evidence="5" id="KW-1185">Reference proteome</keyword>
<dbReference type="GO" id="GO:0005737">
    <property type="term" value="C:cytoplasm"/>
    <property type="evidence" value="ECO:0007669"/>
    <property type="project" value="TreeGrafter"/>
</dbReference>
<dbReference type="Pfam" id="PF00294">
    <property type="entry name" value="PfkB"/>
    <property type="match status" value="1"/>
</dbReference>
<keyword evidence="1" id="KW-0808">Transferase</keyword>
<dbReference type="InterPro" id="IPR036388">
    <property type="entry name" value="WH-like_DNA-bd_sf"/>
</dbReference>
<dbReference type="KEGG" id="lao:AOX59_14515"/>
<evidence type="ECO:0000256" key="2">
    <source>
        <dbReference type="ARBA" id="ARBA00022777"/>
    </source>
</evidence>
<proteinExistence type="predicted"/>
<dbReference type="SUPFAM" id="SSF53613">
    <property type="entry name" value="Ribokinase-like"/>
    <property type="match status" value="1"/>
</dbReference>
<dbReference type="Pfam" id="PF13412">
    <property type="entry name" value="HTH_24"/>
    <property type="match status" value="1"/>
</dbReference>
<evidence type="ECO:0000313" key="5">
    <source>
        <dbReference type="Proteomes" id="UP000050331"/>
    </source>
</evidence>
<dbReference type="AlphaFoldDB" id="A0A0U4GAA2"/>
<keyword evidence="2 4" id="KW-0418">Kinase</keyword>
<dbReference type="Proteomes" id="UP000050331">
    <property type="component" value="Chromosome"/>
</dbReference>
<evidence type="ECO:0000256" key="1">
    <source>
        <dbReference type="ARBA" id="ARBA00022679"/>
    </source>
</evidence>
<dbReference type="PANTHER" id="PTHR42909:SF4">
    <property type="entry name" value="CARBOHYDRATE KINASE, PFKB FAMILY"/>
    <property type="match status" value="1"/>
</dbReference>
<dbReference type="InterPro" id="IPR002173">
    <property type="entry name" value="Carboh/pur_kinase_PfkB_CS"/>
</dbReference>
<dbReference type="OrthoDB" id="9806249at2"/>
<gene>
    <name evidence="4" type="ORF">AOX59_14515</name>
</gene>
<dbReference type="STRING" id="1472767.AOX59_14515"/>
<dbReference type="RefSeq" id="WP_068446640.1">
    <property type="nucleotide sequence ID" value="NZ_CP013862.1"/>
</dbReference>
<dbReference type="PANTHER" id="PTHR42909">
    <property type="entry name" value="ZGC:136858"/>
    <property type="match status" value="1"/>
</dbReference>
<evidence type="ECO:0000259" key="3">
    <source>
        <dbReference type="Pfam" id="PF00294"/>
    </source>
</evidence>
<dbReference type="CDD" id="cd01941">
    <property type="entry name" value="YeiC_kinase_like"/>
    <property type="match status" value="1"/>
</dbReference>
<dbReference type="Gene3D" id="1.10.10.10">
    <property type="entry name" value="Winged helix-like DNA-binding domain superfamily/Winged helix DNA-binding domain"/>
    <property type="match status" value="1"/>
</dbReference>
<sequence>MNERERKLFQLIKNNPYISQQELAEALDLSRPSVANLISGLMKKGYIRGKAYILNELKEVICIGGANIDRKFYAKEPVREGTSNPVRSEQNAGGVARNIAENLGKLDVNTKLLTVSGTDKDWDYIREASAPYMNLEDVRHFSGSTTGSYTAVLDESGELIYGLADMEIFDLMIPEWIKAQVPVLLQARCILADLNCPKETLAFLSQFAAGHDIPLIIVTVSAPKMDRLPADLSGLTWLITNKAESEAYFQGDFSMRELADKWLKLGIKNVVITHGKEGAVVGSQAEGIHHIPAVELDKIIDVTGAGDAFSSAVTYAWLNDEVLAKVAWTGVVNATKTLMSGYTVRPELSAAQLQNDMEELS</sequence>
<dbReference type="InterPro" id="IPR029056">
    <property type="entry name" value="Ribokinase-like"/>
</dbReference>
<dbReference type="EMBL" id="CP013862">
    <property type="protein sequence ID" value="ALX49674.1"/>
    <property type="molecule type" value="Genomic_DNA"/>
</dbReference>
<reference evidence="4 5" key="1">
    <citation type="submission" date="2016-01" db="EMBL/GenBank/DDBJ databases">
        <title>Complete genome sequence of strain Lentibacillus amyloliquefaciens LAM0015T isolated from saline sediment.</title>
        <authorList>
            <person name="Wang J.-L."/>
            <person name="He M.-X."/>
        </authorList>
    </citation>
    <scope>NUCLEOTIDE SEQUENCE [LARGE SCALE GENOMIC DNA]</scope>
    <source>
        <strain evidence="4 5">LAM0015</strain>
    </source>
</reference>
<dbReference type="PROSITE" id="PS00584">
    <property type="entry name" value="PFKB_KINASES_2"/>
    <property type="match status" value="1"/>
</dbReference>
<dbReference type="Gene3D" id="3.40.1190.20">
    <property type="match status" value="1"/>
</dbReference>
<evidence type="ECO:0000313" key="4">
    <source>
        <dbReference type="EMBL" id="ALX49674.1"/>
    </source>
</evidence>
<dbReference type="SUPFAM" id="SSF46785">
    <property type="entry name" value="Winged helix' DNA-binding domain"/>
    <property type="match status" value="1"/>
</dbReference>